<dbReference type="SUPFAM" id="SSF52833">
    <property type="entry name" value="Thioredoxin-like"/>
    <property type="match status" value="1"/>
</dbReference>
<evidence type="ECO:0000256" key="1">
    <source>
        <dbReference type="ARBA" id="ARBA00022448"/>
    </source>
</evidence>
<feature type="domain" description="Glutaredoxin" evidence="6">
    <location>
        <begin position="50"/>
        <end position="112"/>
    </location>
</feature>
<protein>
    <recommendedName>
        <fullName evidence="6">Glutaredoxin domain-containing protein</fullName>
    </recommendedName>
</protein>
<evidence type="ECO:0000256" key="4">
    <source>
        <dbReference type="ARBA" id="ARBA00023284"/>
    </source>
</evidence>
<comment type="caution">
    <text evidence="7">The sequence shown here is derived from an EMBL/GenBank/DDBJ whole genome shotgun (WGS) entry which is preliminary data.</text>
</comment>
<evidence type="ECO:0000256" key="2">
    <source>
        <dbReference type="ARBA" id="ARBA00022982"/>
    </source>
</evidence>
<dbReference type="GO" id="GO:0034599">
    <property type="term" value="P:cellular response to oxidative stress"/>
    <property type="evidence" value="ECO:0007669"/>
    <property type="project" value="TreeGrafter"/>
</dbReference>
<dbReference type="EMBL" id="BLLK01000025">
    <property type="protein sequence ID" value="GFH48032.1"/>
    <property type="molecule type" value="Genomic_DNA"/>
</dbReference>
<accession>A0AAD3H2C4</accession>
<sequence>MKYAAIATIAIASIAGAAAFTSGKQFSRQSVALNSSAADFVQAEIAANDVVVFSKSYCPFCKKTKDLFDDLKVTPTIYELNQMDDGADIQDALLELSGQKTVPNVYIKGEHIGGNDACQAAAKDGSLQSKLGL</sequence>
<keyword evidence="8" id="KW-1185">Reference proteome</keyword>
<keyword evidence="5" id="KW-0732">Signal</keyword>
<dbReference type="PROSITE" id="PS51354">
    <property type="entry name" value="GLUTAREDOXIN_2"/>
    <property type="match status" value="1"/>
</dbReference>
<evidence type="ECO:0000313" key="7">
    <source>
        <dbReference type="EMBL" id="GFH48032.1"/>
    </source>
</evidence>
<dbReference type="AlphaFoldDB" id="A0AAD3H2C4"/>
<feature type="signal peptide" evidence="5">
    <location>
        <begin position="1"/>
        <end position="19"/>
    </location>
</feature>
<keyword evidence="1" id="KW-0813">Transport</keyword>
<dbReference type="PRINTS" id="PR00160">
    <property type="entry name" value="GLUTAREDOXIN"/>
</dbReference>
<keyword evidence="3" id="KW-1015">Disulfide bond</keyword>
<dbReference type="Pfam" id="PF00462">
    <property type="entry name" value="Glutaredoxin"/>
    <property type="match status" value="1"/>
</dbReference>
<dbReference type="InterPro" id="IPR011899">
    <property type="entry name" value="Glutaredoxin_euk/vir"/>
</dbReference>
<proteinExistence type="predicted"/>
<keyword evidence="2" id="KW-0249">Electron transport</keyword>
<organism evidence="7 8">
    <name type="scientific">Chaetoceros tenuissimus</name>
    <dbReference type="NCBI Taxonomy" id="426638"/>
    <lineage>
        <taxon>Eukaryota</taxon>
        <taxon>Sar</taxon>
        <taxon>Stramenopiles</taxon>
        <taxon>Ochrophyta</taxon>
        <taxon>Bacillariophyta</taxon>
        <taxon>Coscinodiscophyceae</taxon>
        <taxon>Chaetocerotophycidae</taxon>
        <taxon>Chaetocerotales</taxon>
        <taxon>Chaetocerotaceae</taxon>
        <taxon>Chaetoceros</taxon>
    </lineage>
</organism>
<dbReference type="InterPro" id="IPR011767">
    <property type="entry name" value="GLR_AS"/>
</dbReference>
<dbReference type="CDD" id="cd03419">
    <property type="entry name" value="GRX_GRXh_1_2_like"/>
    <property type="match status" value="1"/>
</dbReference>
<dbReference type="PANTHER" id="PTHR45694">
    <property type="entry name" value="GLUTAREDOXIN 2"/>
    <property type="match status" value="1"/>
</dbReference>
<gene>
    <name evidence="7" type="ORF">CTEN210_04508</name>
</gene>
<dbReference type="InterPro" id="IPR002109">
    <property type="entry name" value="Glutaredoxin"/>
</dbReference>
<dbReference type="Gene3D" id="3.40.30.10">
    <property type="entry name" value="Glutaredoxin"/>
    <property type="match status" value="1"/>
</dbReference>
<reference evidence="7 8" key="1">
    <citation type="journal article" date="2021" name="Sci. Rep.">
        <title>The genome of the diatom Chaetoceros tenuissimus carries an ancient integrated fragment of an extant virus.</title>
        <authorList>
            <person name="Hongo Y."/>
            <person name="Kimura K."/>
            <person name="Takaki Y."/>
            <person name="Yoshida Y."/>
            <person name="Baba S."/>
            <person name="Kobayashi G."/>
            <person name="Nagasaki K."/>
            <person name="Hano T."/>
            <person name="Tomaru Y."/>
        </authorList>
    </citation>
    <scope>NUCLEOTIDE SEQUENCE [LARGE SCALE GENOMIC DNA]</scope>
    <source>
        <strain evidence="7 8">NIES-3715</strain>
    </source>
</reference>
<dbReference type="FunFam" id="3.40.30.10:FF:000026">
    <property type="entry name" value="Glutaredoxin 2"/>
    <property type="match status" value="1"/>
</dbReference>
<feature type="chain" id="PRO_5042247130" description="Glutaredoxin domain-containing protein" evidence="5">
    <location>
        <begin position="20"/>
        <end position="133"/>
    </location>
</feature>
<dbReference type="NCBIfam" id="TIGR02180">
    <property type="entry name" value="GRX_euk"/>
    <property type="match status" value="1"/>
</dbReference>
<dbReference type="InterPro" id="IPR036249">
    <property type="entry name" value="Thioredoxin-like_sf"/>
</dbReference>
<evidence type="ECO:0000259" key="6">
    <source>
        <dbReference type="Pfam" id="PF00462"/>
    </source>
</evidence>
<name>A0AAD3H2C4_9STRA</name>
<evidence type="ECO:0000313" key="8">
    <source>
        <dbReference type="Proteomes" id="UP001054902"/>
    </source>
</evidence>
<dbReference type="PROSITE" id="PS00195">
    <property type="entry name" value="GLUTAREDOXIN_1"/>
    <property type="match status" value="1"/>
</dbReference>
<evidence type="ECO:0000256" key="3">
    <source>
        <dbReference type="ARBA" id="ARBA00023157"/>
    </source>
</evidence>
<dbReference type="GO" id="GO:0005737">
    <property type="term" value="C:cytoplasm"/>
    <property type="evidence" value="ECO:0007669"/>
    <property type="project" value="TreeGrafter"/>
</dbReference>
<dbReference type="InterPro" id="IPR014025">
    <property type="entry name" value="Glutaredoxin_subgr"/>
</dbReference>
<dbReference type="Proteomes" id="UP001054902">
    <property type="component" value="Unassembled WGS sequence"/>
</dbReference>
<dbReference type="GO" id="GO:0015038">
    <property type="term" value="F:glutathione disulfide oxidoreductase activity"/>
    <property type="evidence" value="ECO:0007669"/>
    <property type="project" value="TreeGrafter"/>
</dbReference>
<keyword evidence="4" id="KW-0676">Redox-active center</keyword>
<dbReference type="PANTHER" id="PTHR45694:SF18">
    <property type="entry name" value="GLUTAREDOXIN-1-RELATED"/>
    <property type="match status" value="1"/>
</dbReference>
<evidence type="ECO:0000256" key="5">
    <source>
        <dbReference type="SAM" id="SignalP"/>
    </source>
</evidence>